<feature type="domain" description="RING-type" evidence="4">
    <location>
        <begin position="10"/>
        <end position="56"/>
    </location>
</feature>
<keyword evidence="2" id="KW-0175">Coiled coil</keyword>
<feature type="region of interest" description="Disordered" evidence="3">
    <location>
        <begin position="490"/>
        <end position="510"/>
    </location>
</feature>
<comment type="caution">
    <text evidence="5">The sequence shown here is derived from an EMBL/GenBank/DDBJ whole genome shotgun (WGS) entry which is preliminary data.</text>
</comment>
<feature type="compositionally biased region" description="Low complexity" evidence="3">
    <location>
        <begin position="490"/>
        <end position="504"/>
    </location>
</feature>
<feature type="compositionally biased region" description="Polar residues" evidence="3">
    <location>
        <begin position="414"/>
        <end position="424"/>
    </location>
</feature>
<keyword evidence="1" id="KW-0862">Zinc</keyword>
<dbReference type="InterPro" id="IPR013083">
    <property type="entry name" value="Znf_RING/FYVE/PHD"/>
</dbReference>
<feature type="coiled-coil region" evidence="2">
    <location>
        <begin position="193"/>
        <end position="229"/>
    </location>
</feature>
<name>A0ABR3JUX2_9AGAR</name>
<dbReference type="PROSITE" id="PS50089">
    <property type="entry name" value="ZF_RING_2"/>
    <property type="match status" value="1"/>
</dbReference>
<feature type="compositionally biased region" description="Low complexity" evidence="3">
    <location>
        <begin position="392"/>
        <end position="401"/>
    </location>
</feature>
<sequence length="510" mass="54899">MLTISPGSSCDVCAEEYGPRCQPHSIPCGHVLCARCCSTIVEKTSVRLAPVCPFCREQFSSDSIRLIRMDYSGSGWSTPRRKGGTIEANIHADLTSDLLAKHTERLMTLDSEGGSKTRAEARRLESKVAKVAAKKCSVEEVTTLHKELQEWLTSDVKPDDQTSSLFLSAALLRAILMNHIAHSEASKLSKSIEANLKGKLDHLESTNERLETELRRERAQREIKAQECQHLRTELSQLKALTSTLGFPSPITSPEPTSPSPSPLPSMTSTSSMTHTTHSHTNTTSTPSTPYSPTSPTSTHVARFNSLHARSVSASGSSRPTTPSSIPRSHTPSPHGHPRSHTPGPTSSASVAARSHTPSPRVAQGVPSGRSYTPSLRSGTPVAHAFPHGMSHAHSTSSASHYRSQTPAAPGHGQSPQTPNQQIMPSRPRRLSLSAASPQKLMRSISDEKHDAHERWIPLADPDSPSAPTARPASAFTPMRMMSNAARSMSSAAAAAARYRAARSPSPHNN</sequence>
<accession>A0ABR3JUX2</accession>
<keyword evidence="6" id="KW-1185">Reference proteome</keyword>
<feature type="compositionally biased region" description="Low complexity" evidence="3">
    <location>
        <begin position="313"/>
        <end position="334"/>
    </location>
</feature>
<feature type="compositionally biased region" description="Low complexity" evidence="3">
    <location>
        <begin position="265"/>
        <end position="300"/>
    </location>
</feature>
<evidence type="ECO:0000313" key="6">
    <source>
        <dbReference type="Proteomes" id="UP001556367"/>
    </source>
</evidence>
<gene>
    <name evidence="5" type="ORF">HGRIS_014287</name>
</gene>
<dbReference type="InterPro" id="IPR001841">
    <property type="entry name" value="Znf_RING"/>
</dbReference>
<evidence type="ECO:0000256" key="2">
    <source>
        <dbReference type="SAM" id="Coils"/>
    </source>
</evidence>
<evidence type="ECO:0000256" key="1">
    <source>
        <dbReference type="PROSITE-ProRule" id="PRU00175"/>
    </source>
</evidence>
<keyword evidence="1" id="KW-0863">Zinc-finger</keyword>
<reference evidence="6" key="1">
    <citation type="submission" date="2024-06" db="EMBL/GenBank/DDBJ databases">
        <title>Multi-omics analyses provide insights into the biosynthesis of the anticancer antibiotic pleurotin in Hohenbuehelia grisea.</title>
        <authorList>
            <person name="Weaver J.A."/>
            <person name="Alberti F."/>
        </authorList>
    </citation>
    <scope>NUCLEOTIDE SEQUENCE [LARGE SCALE GENOMIC DNA]</scope>
    <source>
        <strain evidence="6">T-177</strain>
    </source>
</reference>
<feature type="region of interest" description="Disordered" evidence="3">
    <location>
        <begin position="244"/>
        <end position="436"/>
    </location>
</feature>
<evidence type="ECO:0000313" key="5">
    <source>
        <dbReference type="EMBL" id="KAL0958975.1"/>
    </source>
</evidence>
<feature type="compositionally biased region" description="Pro residues" evidence="3">
    <location>
        <begin position="251"/>
        <end position="264"/>
    </location>
</feature>
<proteinExistence type="predicted"/>
<organism evidence="5 6">
    <name type="scientific">Hohenbuehelia grisea</name>
    <dbReference type="NCBI Taxonomy" id="104357"/>
    <lineage>
        <taxon>Eukaryota</taxon>
        <taxon>Fungi</taxon>
        <taxon>Dikarya</taxon>
        <taxon>Basidiomycota</taxon>
        <taxon>Agaricomycotina</taxon>
        <taxon>Agaricomycetes</taxon>
        <taxon>Agaricomycetidae</taxon>
        <taxon>Agaricales</taxon>
        <taxon>Pleurotineae</taxon>
        <taxon>Pleurotaceae</taxon>
        <taxon>Hohenbuehelia</taxon>
    </lineage>
</organism>
<dbReference type="EMBL" id="JASNQZ010000003">
    <property type="protein sequence ID" value="KAL0958975.1"/>
    <property type="molecule type" value="Genomic_DNA"/>
</dbReference>
<dbReference type="Proteomes" id="UP001556367">
    <property type="component" value="Unassembled WGS sequence"/>
</dbReference>
<evidence type="ECO:0000256" key="3">
    <source>
        <dbReference type="SAM" id="MobiDB-lite"/>
    </source>
</evidence>
<dbReference type="Gene3D" id="3.30.40.10">
    <property type="entry name" value="Zinc/RING finger domain, C3HC4 (zinc finger)"/>
    <property type="match status" value="1"/>
</dbReference>
<dbReference type="SUPFAM" id="SSF57850">
    <property type="entry name" value="RING/U-box"/>
    <property type="match status" value="1"/>
</dbReference>
<evidence type="ECO:0000259" key="4">
    <source>
        <dbReference type="PROSITE" id="PS50089"/>
    </source>
</evidence>
<keyword evidence="1" id="KW-0479">Metal-binding</keyword>
<protein>
    <recommendedName>
        <fullName evidence="4">RING-type domain-containing protein</fullName>
    </recommendedName>
</protein>